<dbReference type="InterPro" id="IPR011990">
    <property type="entry name" value="TPR-like_helical_dom_sf"/>
</dbReference>
<keyword evidence="2" id="KW-1185">Reference proteome</keyword>
<dbReference type="AlphaFoldDB" id="A0A3Q2Y4M5"/>
<dbReference type="KEGG" id="hcq:109529687"/>
<dbReference type="Proteomes" id="UP000264820">
    <property type="component" value="Unplaced"/>
</dbReference>
<sequence>MELFGSNFDDSVFSEAKDRGSVCVLSYNAKSCEPEWFCESAALDTEDSLEKQKVYKFRGDLATRRGDYQAALDAYSSCLEWISDNSMSIKRDILEGMARCYTRLGQRKKAIDLLELLSKEASNTCHLTSLLLLKVTVYQHFGDVGPRMSSLQELCSLLPFNPWNWYNLGKMCLQLLEHSANLKETGKEAEEQHKELSEERLWLKACVCFIRTRLLLRILQQQQSSFVLRHNQSAVQSAEEALAHLNPKETTLLTLTELISEDLNPEKMRDENQDGKSLSNVCVQSFEERWWNKVLLSGVLEADGCHGQSDTKL</sequence>
<reference evidence="1" key="1">
    <citation type="submission" date="2025-08" db="UniProtKB">
        <authorList>
            <consortium name="Ensembl"/>
        </authorList>
    </citation>
    <scope>IDENTIFICATION</scope>
</reference>
<dbReference type="RefSeq" id="XP_019748642.1">
    <property type="nucleotide sequence ID" value="XM_019893083.1"/>
</dbReference>
<dbReference type="OMA" id="EWIADNN"/>
<dbReference type="GeneTree" id="ENSGT00390000011435"/>
<dbReference type="InterPro" id="IPR041404">
    <property type="entry name" value="DUF5588"/>
</dbReference>
<dbReference type="GeneID" id="109529687"/>
<dbReference type="Gene3D" id="1.25.40.10">
    <property type="entry name" value="Tetratricopeptide repeat domain"/>
    <property type="match status" value="1"/>
</dbReference>
<dbReference type="PANTHER" id="PTHR31919">
    <property type="entry name" value="ZINC FINGERS AND HOMEOBOXES PROTEIN 1, ISOFORM 2"/>
    <property type="match status" value="1"/>
</dbReference>
<name>A0A3Q2Y4M5_HIPCM</name>
<dbReference type="Ensembl" id="ENSHCOT00000001266.1">
    <property type="protein sequence ID" value="ENSHCOP00000007871.1"/>
    <property type="gene ID" value="ENSHCOG00000009978.1"/>
</dbReference>
<organism evidence="1 2">
    <name type="scientific">Hippocampus comes</name>
    <name type="common">Tiger tail seahorse</name>
    <dbReference type="NCBI Taxonomy" id="109280"/>
    <lineage>
        <taxon>Eukaryota</taxon>
        <taxon>Metazoa</taxon>
        <taxon>Chordata</taxon>
        <taxon>Craniata</taxon>
        <taxon>Vertebrata</taxon>
        <taxon>Euteleostomi</taxon>
        <taxon>Actinopterygii</taxon>
        <taxon>Neopterygii</taxon>
        <taxon>Teleostei</taxon>
        <taxon>Neoteleostei</taxon>
        <taxon>Acanthomorphata</taxon>
        <taxon>Syngnathiaria</taxon>
        <taxon>Syngnathiformes</taxon>
        <taxon>Syngnathoidei</taxon>
        <taxon>Syngnathidae</taxon>
        <taxon>Hippocampus</taxon>
    </lineage>
</organism>
<dbReference type="CTD" id="103183208"/>
<evidence type="ECO:0000313" key="2">
    <source>
        <dbReference type="Proteomes" id="UP000264820"/>
    </source>
</evidence>
<evidence type="ECO:0000313" key="1">
    <source>
        <dbReference type="Ensembl" id="ENSHCOP00000007871.1"/>
    </source>
</evidence>
<protein>
    <submittedName>
        <fullName evidence="1">Zgc:101716</fullName>
    </submittedName>
</protein>
<dbReference type="OrthoDB" id="6334002at2759"/>
<accession>A0A3Q2Y4M5</accession>
<dbReference type="PANTHER" id="PTHR31919:SF1">
    <property type="entry name" value="ZINC FINGERS AND HOMEOBOXES PROTEIN 1, ISOFORM 2"/>
    <property type="match status" value="1"/>
</dbReference>
<proteinExistence type="predicted"/>
<dbReference type="SUPFAM" id="SSF48452">
    <property type="entry name" value="TPR-like"/>
    <property type="match status" value="1"/>
</dbReference>
<dbReference type="Pfam" id="PF17826">
    <property type="entry name" value="DUF5588"/>
    <property type="match status" value="2"/>
</dbReference>
<reference evidence="1" key="2">
    <citation type="submission" date="2025-09" db="UniProtKB">
        <authorList>
            <consortium name="Ensembl"/>
        </authorList>
    </citation>
    <scope>IDENTIFICATION</scope>
</reference>